<proteinExistence type="predicted"/>
<dbReference type="Proteomes" id="UP000789570">
    <property type="component" value="Unassembled WGS sequence"/>
</dbReference>
<dbReference type="PANTHER" id="PTHR32251:SF15">
    <property type="entry name" value="3-OXO-5-ALPHA-STEROID 4-DEHYDROGENASE (DUF1295)"/>
    <property type="match status" value="1"/>
</dbReference>
<reference evidence="2" key="1">
    <citation type="submission" date="2021-06" db="EMBL/GenBank/DDBJ databases">
        <authorList>
            <person name="Kallberg Y."/>
            <person name="Tangrot J."/>
            <person name="Rosling A."/>
        </authorList>
    </citation>
    <scope>NUCLEOTIDE SEQUENCE</scope>
    <source>
        <strain evidence="2">UK204</strain>
    </source>
</reference>
<dbReference type="PANTHER" id="PTHR32251">
    <property type="entry name" value="3-OXO-5-ALPHA-STEROID 4-DEHYDROGENASE"/>
    <property type="match status" value="1"/>
</dbReference>
<comment type="caution">
    <text evidence="2">The sequence shown here is derived from an EMBL/GenBank/DDBJ whole genome shotgun (WGS) entry which is preliminary data.</text>
</comment>
<evidence type="ECO:0000313" key="3">
    <source>
        <dbReference type="Proteomes" id="UP000789570"/>
    </source>
</evidence>
<feature type="transmembrane region" description="Helical" evidence="1">
    <location>
        <begin position="44"/>
        <end position="62"/>
    </location>
</feature>
<gene>
    <name evidence="2" type="ORF">FCALED_LOCUS16314</name>
</gene>
<evidence type="ECO:0000256" key="1">
    <source>
        <dbReference type="SAM" id="Phobius"/>
    </source>
</evidence>
<feature type="transmembrane region" description="Helical" evidence="1">
    <location>
        <begin position="9"/>
        <end position="32"/>
    </location>
</feature>
<keyword evidence="1" id="KW-0472">Membrane</keyword>
<accession>A0A9N9NQ20</accession>
<keyword evidence="3" id="KW-1185">Reference proteome</keyword>
<organism evidence="2 3">
    <name type="scientific">Funneliformis caledonium</name>
    <dbReference type="NCBI Taxonomy" id="1117310"/>
    <lineage>
        <taxon>Eukaryota</taxon>
        <taxon>Fungi</taxon>
        <taxon>Fungi incertae sedis</taxon>
        <taxon>Mucoromycota</taxon>
        <taxon>Glomeromycotina</taxon>
        <taxon>Glomeromycetes</taxon>
        <taxon>Glomerales</taxon>
        <taxon>Glomeraceae</taxon>
        <taxon>Funneliformis</taxon>
    </lineage>
</organism>
<dbReference type="AlphaFoldDB" id="A0A9N9NQ20"/>
<dbReference type="GO" id="GO:0016020">
    <property type="term" value="C:membrane"/>
    <property type="evidence" value="ECO:0007669"/>
    <property type="project" value="TreeGrafter"/>
</dbReference>
<keyword evidence="1" id="KW-1133">Transmembrane helix</keyword>
<sequence>MVVRVLDDYYLAITAILTIGYQLIFFTIAYTFQIDSVTDFGGGSNVALLAILTLVLGQTWYVRQIIATTFAVLWGARLG</sequence>
<feature type="non-terminal residue" evidence="2">
    <location>
        <position position="79"/>
    </location>
</feature>
<protein>
    <submittedName>
        <fullName evidence="2">3127_t:CDS:1</fullName>
    </submittedName>
</protein>
<dbReference type="Pfam" id="PF06966">
    <property type="entry name" value="DUF1295"/>
    <property type="match status" value="1"/>
</dbReference>
<keyword evidence="1" id="KW-0812">Transmembrane</keyword>
<dbReference type="EMBL" id="CAJVPQ010018406">
    <property type="protein sequence ID" value="CAG8750986.1"/>
    <property type="molecule type" value="Genomic_DNA"/>
</dbReference>
<dbReference type="InterPro" id="IPR010721">
    <property type="entry name" value="UstE-like"/>
</dbReference>
<dbReference type="OrthoDB" id="67965at2759"/>
<evidence type="ECO:0000313" key="2">
    <source>
        <dbReference type="EMBL" id="CAG8750986.1"/>
    </source>
</evidence>
<name>A0A9N9NQ20_9GLOM</name>